<organism evidence="3 4">
    <name type="scientific">Methylorubrum aminovorans</name>
    <dbReference type="NCBI Taxonomy" id="269069"/>
    <lineage>
        <taxon>Bacteria</taxon>
        <taxon>Pseudomonadati</taxon>
        <taxon>Pseudomonadota</taxon>
        <taxon>Alphaproteobacteria</taxon>
        <taxon>Hyphomicrobiales</taxon>
        <taxon>Methylobacteriaceae</taxon>
        <taxon>Methylorubrum</taxon>
    </lineage>
</organism>
<evidence type="ECO:0000313" key="3">
    <source>
        <dbReference type="EMBL" id="GJE67148.1"/>
    </source>
</evidence>
<sequence length="604" mass="67029">MSDGSGSGLSGDAWRVFFAELDEAYPDYFDRITVSQYGDRAVVSGEVPSVDAKTRIVARLRQMPGIRDVLDLLIVSAPLRPAHPWDPLSGEPPPETGRDKALETKAAPRDDEGTRIIRHPSITPQGEAVAGRKLRIMIDLALEPNDTTRGEAVVLSDLDEDWEDVAIRVRLVSAHMTFEKGANVGTVIVRRNQTSLPTCVEGIVVDDADLDMIHVRAFFDGKGGHYGDAERAIELVRKQAAPDPKERTVGEVVIEESRRPPDMTIRILSLRAKDAYDWEALSYWTFGPGNRSGEITIDESATEHAAQLRSQVVQLQPGQHLAALRGFGDLIWNLTPSGFRDVYWAFRQRLGANFSIQLVTDEPHIQWELMKPFNSATSEEAEHLMLDHPIARWVRKSDGNLSQRLPRGAIATFAPGYPDTPQYRLPFAVSESVWLCTEFGAIRCTGDRASFLKIMSDGLPDEKIGILHFAGHGSFDGSDVNGILMDDAWVRRIEVDHRGTKLGEKDGTFVVFNACDVGNVTYTLGMVEGWASLFTQRKFSGFVAPLWRVADRHASEFVRTFVKGLHSDQLELGEAMRRSREATADLSPTPFAYVCYGDVLARAV</sequence>
<evidence type="ECO:0000256" key="1">
    <source>
        <dbReference type="SAM" id="MobiDB-lite"/>
    </source>
</evidence>
<dbReference type="InterPro" id="IPR024983">
    <property type="entry name" value="CHAT_dom"/>
</dbReference>
<feature type="region of interest" description="Disordered" evidence="1">
    <location>
        <begin position="83"/>
        <end position="110"/>
    </location>
</feature>
<feature type="compositionally biased region" description="Basic and acidic residues" evidence="1">
    <location>
        <begin position="96"/>
        <end position="110"/>
    </location>
</feature>
<dbReference type="Pfam" id="PF12770">
    <property type="entry name" value="CHAT"/>
    <property type="match status" value="1"/>
</dbReference>
<protein>
    <recommendedName>
        <fullName evidence="2">CHAT domain-containing protein</fullName>
    </recommendedName>
</protein>
<evidence type="ECO:0000313" key="4">
    <source>
        <dbReference type="Proteomes" id="UP001055039"/>
    </source>
</evidence>
<dbReference type="Proteomes" id="UP001055039">
    <property type="component" value="Unassembled WGS sequence"/>
</dbReference>
<name>A0ABQ4UKL0_9HYPH</name>
<feature type="domain" description="CHAT" evidence="2">
    <location>
        <begin position="460"/>
        <end position="584"/>
    </location>
</feature>
<dbReference type="EMBL" id="BPRC01000022">
    <property type="protein sequence ID" value="GJE67148.1"/>
    <property type="molecule type" value="Genomic_DNA"/>
</dbReference>
<accession>A0ABQ4UKL0</accession>
<keyword evidence="4" id="KW-1185">Reference proteome</keyword>
<reference evidence="3" key="2">
    <citation type="submission" date="2021-08" db="EMBL/GenBank/DDBJ databases">
        <authorList>
            <person name="Tani A."/>
            <person name="Ola A."/>
            <person name="Ogura Y."/>
            <person name="Katsura K."/>
            <person name="Hayashi T."/>
        </authorList>
    </citation>
    <scope>NUCLEOTIDE SEQUENCE</scope>
    <source>
        <strain evidence="3">NBRC 15686</strain>
    </source>
</reference>
<gene>
    <name evidence="3" type="ORF">LNAOJCKE_4374</name>
</gene>
<reference evidence="3" key="1">
    <citation type="journal article" date="2021" name="Front. Microbiol.">
        <title>Comprehensive Comparative Genomics and Phenotyping of Methylobacterium Species.</title>
        <authorList>
            <person name="Alessa O."/>
            <person name="Ogura Y."/>
            <person name="Fujitani Y."/>
            <person name="Takami H."/>
            <person name="Hayashi T."/>
            <person name="Sahin N."/>
            <person name="Tani A."/>
        </authorList>
    </citation>
    <scope>NUCLEOTIDE SEQUENCE</scope>
    <source>
        <strain evidence="3">NBRC 15686</strain>
    </source>
</reference>
<comment type="caution">
    <text evidence="3">The sequence shown here is derived from an EMBL/GenBank/DDBJ whole genome shotgun (WGS) entry which is preliminary data.</text>
</comment>
<evidence type="ECO:0000259" key="2">
    <source>
        <dbReference type="Pfam" id="PF12770"/>
    </source>
</evidence>
<proteinExistence type="predicted"/>